<keyword evidence="5 10" id="KW-0813">Transport</keyword>
<keyword evidence="12" id="KW-1185">Reference proteome</keyword>
<organism evidence="11 12">
    <name type="scientific">Cobetia crustatorum</name>
    <dbReference type="NCBI Taxonomy" id="553385"/>
    <lineage>
        <taxon>Bacteria</taxon>
        <taxon>Pseudomonadati</taxon>
        <taxon>Pseudomonadota</taxon>
        <taxon>Gammaproteobacteria</taxon>
        <taxon>Oceanospirillales</taxon>
        <taxon>Halomonadaceae</taxon>
        <taxon>Cobetia</taxon>
    </lineage>
</organism>
<evidence type="ECO:0000256" key="5">
    <source>
        <dbReference type="ARBA" id="ARBA00022448"/>
    </source>
</evidence>
<dbReference type="GO" id="GO:0044874">
    <property type="term" value="P:lipoprotein localization to outer membrane"/>
    <property type="evidence" value="ECO:0007669"/>
    <property type="project" value="UniProtKB-UniRule"/>
</dbReference>
<dbReference type="Pfam" id="PF03548">
    <property type="entry name" value="LolA"/>
    <property type="match status" value="1"/>
</dbReference>
<accession>A0A558HJF5</accession>
<dbReference type="AlphaFoldDB" id="A0A558HJF5"/>
<evidence type="ECO:0000256" key="6">
    <source>
        <dbReference type="ARBA" id="ARBA00022729"/>
    </source>
</evidence>
<dbReference type="OrthoDB" id="9787361at2"/>
<evidence type="ECO:0000256" key="1">
    <source>
        <dbReference type="ARBA" id="ARBA00004418"/>
    </source>
</evidence>
<dbReference type="HAMAP" id="MF_00240">
    <property type="entry name" value="LolA"/>
    <property type="match status" value="1"/>
</dbReference>
<evidence type="ECO:0000256" key="8">
    <source>
        <dbReference type="ARBA" id="ARBA00022927"/>
    </source>
</evidence>
<evidence type="ECO:0000256" key="2">
    <source>
        <dbReference type="ARBA" id="ARBA00007615"/>
    </source>
</evidence>
<dbReference type="PANTHER" id="PTHR35869">
    <property type="entry name" value="OUTER-MEMBRANE LIPOPROTEIN CARRIER PROTEIN"/>
    <property type="match status" value="1"/>
</dbReference>
<dbReference type="GO" id="GO:0030288">
    <property type="term" value="C:outer membrane-bounded periplasmic space"/>
    <property type="evidence" value="ECO:0007669"/>
    <property type="project" value="TreeGrafter"/>
</dbReference>
<dbReference type="RefSeq" id="WP_088742795.1">
    <property type="nucleotide sequence ID" value="NZ_CAWOWR010000137.1"/>
</dbReference>
<dbReference type="CDD" id="cd16325">
    <property type="entry name" value="LolA"/>
    <property type="match status" value="1"/>
</dbReference>
<dbReference type="InterPro" id="IPR029046">
    <property type="entry name" value="LolA/LolB/LppX"/>
</dbReference>
<evidence type="ECO:0000256" key="3">
    <source>
        <dbReference type="ARBA" id="ARBA00011245"/>
    </source>
</evidence>
<evidence type="ECO:0000313" key="11">
    <source>
        <dbReference type="EMBL" id="TVU69259.1"/>
    </source>
</evidence>
<dbReference type="EMBL" id="VNFH01000008">
    <property type="protein sequence ID" value="TVU69259.1"/>
    <property type="molecule type" value="Genomic_DNA"/>
</dbReference>
<name>A0A558HJF5_9GAMM</name>
<proteinExistence type="inferred from homology"/>
<evidence type="ECO:0000256" key="9">
    <source>
        <dbReference type="ARBA" id="ARBA00023186"/>
    </source>
</evidence>
<dbReference type="Proteomes" id="UP000319941">
    <property type="component" value="Unassembled WGS sequence"/>
</dbReference>
<keyword evidence="11" id="KW-0449">Lipoprotein</keyword>
<dbReference type="InterPro" id="IPR004564">
    <property type="entry name" value="OM_lipoprot_carrier_LolA-like"/>
</dbReference>
<comment type="caution">
    <text evidence="11">The sequence shown here is derived from an EMBL/GenBank/DDBJ whole genome shotgun (WGS) entry which is preliminary data.</text>
</comment>
<dbReference type="STRING" id="553385.GCA_000591415_03641"/>
<keyword evidence="9 10" id="KW-0143">Chaperone</keyword>
<feature type="signal peptide" evidence="10">
    <location>
        <begin position="1"/>
        <end position="41"/>
    </location>
</feature>
<dbReference type="PANTHER" id="PTHR35869:SF1">
    <property type="entry name" value="OUTER-MEMBRANE LIPOPROTEIN CARRIER PROTEIN"/>
    <property type="match status" value="1"/>
</dbReference>
<dbReference type="GO" id="GO:0042953">
    <property type="term" value="P:lipoprotein transport"/>
    <property type="evidence" value="ECO:0007669"/>
    <property type="project" value="InterPro"/>
</dbReference>
<sequence length="233" mass="25869" precursor="true">MKTLSLLNAVATALPTRKLKALGAALALGISFGVASLPAHADQAAGDRLSRLLEPLKTYAADFDQQILDGSGQRLQEAHGKMWLSRPGKFRWSVDAPYRQEVVSDGKEVYLHDPDLEQVTVQPLDERVTHTPALLLSGRASELTANYEVERQQQGARETFTLTPKQADTLFESLKLTFDNERLDMLQMADSTGQRTAIDFNNVEFNPTLEASRFVFKIPQGADVIREQTADNR</sequence>
<comment type="similarity">
    <text evidence="2 10">Belongs to the LolA family.</text>
</comment>
<dbReference type="InterPro" id="IPR018323">
    <property type="entry name" value="OM_lipoprot_carrier_LolA_Pbac"/>
</dbReference>
<feature type="chain" id="PRO_5022274661" description="Outer-membrane lipoprotein carrier protein" evidence="10">
    <location>
        <begin position="42"/>
        <end position="233"/>
    </location>
</feature>
<evidence type="ECO:0000256" key="7">
    <source>
        <dbReference type="ARBA" id="ARBA00022764"/>
    </source>
</evidence>
<dbReference type="Gene3D" id="2.50.20.10">
    <property type="entry name" value="Lipoprotein localisation LolA/LolB/LppX"/>
    <property type="match status" value="1"/>
</dbReference>
<evidence type="ECO:0000313" key="12">
    <source>
        <dbReference type="Proteomes" id="UP000319941"/>
    </source>
</evidence>
<evidence type="ECO:0000256" key="4">
    <source>
        <dbReference type="ARBA" id="ARBA00014035"/>
    </source>
</evidence>
<comment type="function">
    <text evidence="10">Participates in the translocation of lipoproteins from the inner membrane to the outer membrane. Only forms a complex with a lipoprotein if the residue after the N-terminal Cys is not an aspartate (The Asp acts as a targeting signal to indicate that the lipoprotein should stay in the inner membrane).</text>
</comment>
<comment type="subunit">
    <text evidence="3 10">Monomer.</text>
</comment>
<dbReference type="SUPFAM" id="SSF89392">
    <property type="entry name" value="Prokaryotic lipoproteins and lipoprotein localization factors"/>
    <property type="match status" value="1"/>
</dbReference>
<reference evidence="11 12" key="1">
    <citation type="submission" date="2019-07" db="EMBL/GenBank/DDBJ databases">
        <title>Diversity of Bacteria from Kongsfjorden, Arctic.</title>
        <authorList>
            <person name="Yu Y."/>
        </authorList>
    </citation>
    <scope>NUCLEOTIDE SEQUENCE [LARGE SCALE GENOMIC DNA]</scope>
    <source>
        <strain evidence="11 12">SM1923</strain>
    </source>
</reference>
<keyword evidence="6 10" id="KW-0732">Signal</keyword>
<dbReference type="NCBIfam" id="TIGR00547">
    <property type="entry name" value="lolA"/>
    <property type="match status" value="1"/>
</dbReference>
<protein>
    <recommendedName>
        <fullName evidence="4 10">Outer-membrane lipoprotein carrier protein</fullName>
    </recommendedName>
</protein>
<comment type="subcellular location">
    <subcellularLocation>
        <location evidence="1 10">Periplasm</location>
    </subcellularLocation>
</comment>
<evidence type="ECO:0000256" key="10">
    <source>
        <dbReference type="HAMAP-Rule" id="MF_00240"/>
    </source>
</evidence>
<keyword evidence="7 10" id="KW-0574">Periplasm</keyword>
<keyword evidence="8 10" id="KW-0653">Protein transport</keyword>
<gene>
    <name evidence="10 11" type="primary">lolA</name>
    <name evidence="11" type="ORF">FQP86_12500</name>
</gene>